<dbReference type="EMBL" id="SVER01000024">
    <property type="protein sequence ID" value="MBE5920099.1"/>
    <property type="molecule type" value="Genomic_DNA"/>
</dbReference>
<evidence type="ECO:0000256" key="1">
    <source>
        <dbReference type="SAM" id="Phobius"/>
    </source>
</evidence>
<feature type="transmembrane region" description="Helical" evidence="1">
    <location>
        <begin position="61"/>
        <end position="94"/>
    </location>
</feature>
<evidence type="ECO:0000313" key="3">
    <source>
        <dbReference type="Proteomes" id="UP000766246"/>
    </source>
</evidence>
<keyword evidence="1" id="KW-1133">Transmembrane helix</keyword>
<protein>
    <recommendedName>
        <fullName evidence="4">DUF4190 domain-containing protein</fullName>
    </recommendedName>
</protein>
<dbReference type="AlphaFoldDB" id="A0A927YMR3"/>
<proteinExistence type="predicted"/>
<name>A0A927YMR3_9FIRM</name>
<keyword evidence="1" id="KW-0472">Membrane</keyword>
<accession>A0A927YMR3</accession>
<feature type="transmembrane region" description="Helical" evidence="1">
    <location>
        <begin position="106"/>
        <end position="129"/>
    </location>
</feature>
<dbReference type="Proteomes" id="UP000766246">
    <property type="component" value="Unassembled WGS sequence"/>
</dbReference>
<comment type="caution">
    <text evidence="2">The sequence shown here is derived from an EMBL/GenBank/DDBJ whole genome shotgun (WGS) entry which is preliminary data.</text>
</comment>
<reference evidence="2" key="1">
    <citation type="submission" date="2019-04" db="EMBL/GenBank/DDBJ databases">
        <title>Evolution of Biomass-Degrading Anaerobic Consortia Revealed by Metagenomics.</title>
        <authorList>
            <person name="Peng X."/>
        </authorList>
    </citation>
    <scope>NUCLEOTIDE SEQUENCE</scope>
    <source>
        <strain evidence="2">SIG311</strain>
    </source>
</reference>
<keyword evidence="1" id="KW-0812">Transmembrane</keyword>
<evidence type="ECO:0000313" key="2">
    <source>
        <dbReference type="EMBL" id="MBE5920099.1"/>
    </source>
</evidence>
<sequence length="203" mass="22718">MNNDYMFEDEDNMDYNSNHNQENQQNQQFGFDDGAQSGQYTGPKYSYIDPGYKPKSDGLGIAVASMVLGIISFVLFLCGINIIASIISIILGIVFLVRSSDKLGRIFSITGIVTSVLGIVCCIVAWNFIFSNIDGILNLANDKDGMEKWYGYYGIDGIYDDLEPYDDEKNYIFDDPNGDDLNNLFDGKIGEDEHPEVDFDDTL</sequence>
<organism evidence="2 3">
    <name type="scientific">Pseudobutyrivibrio ruminis</name>
    <dbReference type="NCBI Taxonomy" id="46206"/>
    <lineage>
        <taxon>Bacteria</taxon>
        <taxon>Bacillati</taxon>
        <taxon>Bacillota</taxon>
        <taxon>Clostridia</taxon>
        <taxon>Lachnospirales</taxon>
        <taxon>Lachnospiraceae</taxon>
        <taxon>Pseudobutyrivibrio</taxon>
    </lineage>
</organism>
<gene>
    <name evidence="2" type="ORF">E7272_09680</name>
</gene>
<evidence type="ECO:0008006" key="4">
    <source>
        <dbReference type="Google" id="ProtNLM"/>
    </source>
</evidence>